<protein>
    <recommendedName>
        <fullName evidence="4">Zn(2)-C6 fungal-type domain-containing protein</fullName>
    </recommendedName>
</protein>
<sequence>MADDGQSVGTDDEGRRKAKRARVTVACVGCRRKKERCDGTRPACGSCLSQGRQCVYPVREKKRGLRLGYVRSLEVLLGLLFQSVDGAEAAAVALLQGKKKVPNTHLKGSAASKSNLFADVWRQSEAASQLNGLLLSAESRETDHVEDKLDAVFAETLDQCCSTDVLQVLRPSHSEIPTPVSLHPTQDASTSTEPEPLNTLHSNPAENLFHVKPVLQSVPSFMPTESFSPTATQLPLGWHRLIEAYHATVHVWFPVIPKQDIWRYAHMRDDASASLQNPQLSDGELSCLWAVVSCASYRDSVANPEVPRLHCTAVLVQDSTNLAMASEAHPEIGHIQALLVLVIHHLALGSLSQAWLLIGRAIYIAVDLGLFKTRSSTTLETLDDKTERACLGCFILDTLVALRLERRPYLQTKDLHNNGLSSVNGIEEWELSSSDAPLVPMPARILSSFNSFAAIIRSINDLNSLPPEALDKLRVSSTVQQIQTFYSSFKRTTSTSPQILNILISSVIVILVLWRTASGLLDMSGSPVETMLRDLLKTAIIGLQERDYGQLLPLYNIYLPVFTSLSGTETDRGPNSVPELSELKKKLGEICAVQAKHSARDDGTEEAVRDGANRHPSFINSGSILLDATGRGADAFELGDNELYNSLSLLGPSNWAPTLEFLENLGVPHDTISMNDQEFSNAYHMP</sequence>
<accession>A0A9W8NMU5</accession>
<dbReference type="InterPro" id="IPR001138">
    <property type="entry name" value="Zn2Cys6_DnaBD"/>
</dbReference>
<dbReference type="VEuPathDB" id="FungiDB:F4678DRAFT_276167"/>
<dbReference type="SUPFAM" id="SSF57701">
    <property type="entry name" value="Zn2/Cys6 DNA-binding domain"/>
    <property type="match status" value="1"/>
</dbReference>
<dbReference type="GO" id="GO:0006351">
    <property type="term" value="P:DNA-templated transcription"/>
    <property type="evidence" value="ECO:0007669"/>
    <property type="project" value="InterPro"/>
</dbReference>
<dbReference type="Pfam" id="PF00172">
    <property type="entry name" value="Zn_clus"/>
    <property type="match status" value="1"/>
</dbReference>
<dbReference type="GO" id="GO:0003677">
    <property type="term" value="F:DNA binding"/>
    <property type="evidence" value="ECO:0007669"/>
    <property type="project" value="InterPro"/>
</dbReference>
<dbReference type="GO" id="GO:0000981">
    <property type="term" value="F:DNA-binding transcription factor activity, RNA polymerase II-specific"/>
    <property type="evidence" value="ECO:0007669"/>
    <property type="project" value="InterPro"/>
</dbReference>
<dbReference type="Gene3D" id="4.10.240.10">
    <property type="entry name" value="Zn(2)-C6 fungal-type DNA-binding domain"/>
    <property type="match status" value="1"/>
</dbReference>
<name>A0A9W8NMU5_9PEZI</name>
<dbReference type="CDD" id="cd12148">
    <property type="entry name" value="fungal_TF_MHR"/>
    <property type="match status" value="1"/>
</dbReference>
<feature type="compositionally biased region" description="Polar residues" evidence="3">
    <location>
        <begin position="183"/>
        <end position="196"/>
    </location>
</feature>
<evidence type="ECO:0000313" key="6">
    <source>
        <dbReference type="Proteomes" id="UP001148614"/>
    </source>
</evidence>
<dbReference type="PROSITE" id="PS00463">
    <property type="entry name" value="ZN2_CY6_FUNGAL_1"/>
    <property type="match status" value="1"/>
</dbReference>
<dbReference type="InterPro" id="IPR007219">
    <property type="entry name" value="XnlR_reg_dom"/>
</dbReference>
<dbReference type="AlphaFoldDB" id="A0A9W8NMU5"/>
<comment type="caution">
    <text evidence="5">The sequence shown here is derived from an EMBL/GenBank/DDBJ whole genome shotgun (WGS) entry which is preliminary data.</text>
</comment>
<feature type="region of interest" description="Disordered" evidence="3">
    <location>
        <begin position="176"/>
        <end position="196"/>
    </location>
</feature>
<feature type="domain" description="Zn(2)-C6 fungal-type" evidence="4">
    <location>
        <begin position="26"/>
        <end position="56"/>
    </location>
</feature>
<gene>
    <name evidence="5" type="ORF">NPX13_g796</name>
</gene>
<proteinExistence type="predicted"/>
<dbReference type="InterPro" id="IPR036864">
    <property type="entry name" value="Zn2-C6_fun-type_DNA-bd_sf"/>
</dbReference>
<evidence type="ECO:0000256" key="3">
    <source>
        <dbReference type="SAM" id="MobiDB-lite"/>
    </source>
</evidence>
<evidence type="ECO:0000256" key="2">
    <source>
        <dbReference type="ARBA" id="ARBA00023242"/>
    </source>
</evidence>
<dbReference type="CDD" id="cd00067">
    <property type="entry name" value="GAL4"/>
    <property type="match status" value="1"/>
</dbReference>
<dbReference type="InterPro" id="IPR052783">
    <property type="entry name" value="Metabolic/Drug-Res_Regulator"/>
</dbReference>
<dbReference type="PROSITE" id="PS50048">
    <property type="entry name" value="ZN2_CY6_FUNGAL_2"/>
    <property type="match status" value="1"/>
</dbReference>
<dbReference type="Pfam" id="PF04082">
    <property type="entry name" value="Fungal_trans"/>
    <property type="match status" value="1"/>
</dbReference>
<reference evidence="5" key="1">
    <citation type="submission" date="2022-07" db="EMBL/GenBank/DDBJ databases">
        <title>Genome Sequence of Xylaria arbuscula.</title>
        <authorList>
            <person name="Buettner E."/>
        </authorList>
    </citation>
    <scope>NUCLEOTIDE SEQUENCE</scope>
    <source>
        <strain evidence="5">VT107</strain>
    </source>
</reference>
<organism evidence="5 6">
    <name type="scientific">Xylaria arbuscula</name>
    <dbReference type="NCBI Taxonomy" id="114810"/>
    <lineage>
        <taxon>Eukaryota</taxon>
        <taxon>Fungi</taxon>
        <taxon>Dikarya</taxon>
        <taxon>Ascomycota</taxon>
        <taxon>Pezizomycotina</taxon>
        <taxon>Sordariomycetes</taxon>
        <taxon>Xylariomycetidae</taxon>
        <taxon>Xylariales</taxon>
        <taxon>Xylariaceae</taxon>
        <taxon>Xylaria</taxon>
    </lineage>
</organism>
<evidence type="ECO:0000259" key="4">
    <source>
        <dbReference type="PROSITE" id="PS50048"/>
    </source>
</evidence>
<dbReference type="Proteomes" id="UP001148614">
    <property type="component" value="Unassembled WGS sequence"/>
</dbReference>
<keyword evidence="6" id="KW-1185">Reference proteome</keyword>
<keyword evidence="2" id="KW-0539">Nucleus</keyword>
<keyword evidence="1" id="KW-0479">Metal-binding</keyword>
<evidence type="ECO:0000256" key="1">
    <source>
        <dbReference type="ARBA" id="ARBA00022723"/>
    </source>
</evidence>
<dbReference type="EMBL" id="JANPWZ010000060">
    <property type="protein sequence ID" value="KAJ3579764.1"/>
    <property type="molecule type" value="Genomic_DNA"/>
</dbReference>
<dbReference type="PANTHER" id="PTHR47655:SF2">
    <property type="entry name" value="QUINIC ACID UTILIZATION ACTIVATOR"/>
    <property type="match status" value="1"/>
</dbReference>
<dbReference type="SMART" id="SM00066">
    <property type="entry name" value="GAL4"/>
    <property type="match status" value="1"/>
</dbReference>
<dbReference type="PANTHER" id="PTHR47655">
    <property type="entry name" value="QUINIC ACID UTILIZATION ACTIVATOR"/>
    <property type="match status" value="1"/>
</dbReference>
<dbReference type="GO" id="GO:0045944">
    <property type="term" value="P:positive regulation of transcription by RNA polymerase II"/>
    <property type="evidence" value="ECO:0007669"/>
    <property type="project" value="TreeGrafter"/>
</dbReference>
<evidence type="ECO:0000313" key="5">
    <source>
        <dbReference type="EMBL" id="KAJ3579764.1"/>
    </source>
</evidence>
<dbReference type="GO" id="GO:0008270">
    <property type="term" value="F:zinc ion binding"/>
    <property type="evidence" value="ECO:0007669"/>
    <property type="project" value="InterPro"/>
</dbReference>